<evidence type="ECO:0000313" key="1">
    <source>
        <dbReference type="EMBL" id="PNX60552.1"/>
    </source>
</evidence>
<reference evidence="1 2" key="1">
    <citation type="journal article" date="2014" name="Am. J. Bot.">
        <title>Genome assembly and annotation for red clover (Trifolium pratense; Fabaceae).</title>
        <authorList>
            <person name="Istvanek J."/>
            <person name="Jaros M."/>
            <person name="Krenek A."/>
            <person name="Repkova J."/>
        </authorList>
    </citation>
    <scope>NUCLEOTIDE SEQUENCE [LARGE SCALE GENOMIC DNA]</scope>
    <source>
        <strain evidence="2">cv. Tatra</strain>
        <tissue evidence="1">Young leaves</tissue>
    </source>
</reference>
<name>A0A2K3K2S1_TRIPR</name>
<sequence length="58" mass="6585">MVSSPRFQSPVTHSASATVPVLPPFFKFKILILQPWRKGILNSFSAVSVKIQNLKWCR</sequence>
<comment type="caution">
    <text evidence="1">The sequence shown here is derived from an EMBL/GenBank/DDBJ whole genome shotgun (WGS) entry which is preliminary data.</text>
</comment>
<protein>
    <submittedName>
        <fullName evidence="1">Uncharacterized protein</fullName>
    </submittedName>
</protein>
<dbReference type="Proteomes" id="UP000236291">
    <property type="component" value="Unassembled WGS sequence"/>
</dbReference>
<dbReference type="EMBL" id="ASHM01083037">
    <property type="protein sequence ID" value="PNX60552.1"/>
    <property type="molecule type" value="Genomic_DNA"/>
</dbReference>
<reference evidence="1 2" key="2">
    <citation type="journal article" date="2017" name="Front. Plant Sci.">
        <title>Gene Classification and Mining of Molecular Markers Useful in Red Clover (Trifolium pratense) Breeding.</title>
        <authorList>
            <person name="Istvanek J."/>
            <person name="Dluhosova J."/>
            <person name="Dluhos P."/>
            <person name="Patkova L."/>
            <person name="Nedelnik J."/>
            <person name="Repkova J."/>
        </authorList>
    </citation>
    <scope>NUCLEOTIDE SEQUENCE [LARGE SCALE GENOMIC DNA]</scope>
    <source>
        <strain evidence="2">cv. Tatra</strain>
        <tissue evidence="1">Young leaves</tissue>
    </source>
</reference>
<accession>A0A2K3K2S1</accession>
<dbReference type="AlphaFoldDB" id="A0A2K3K2S1"/>
<gene>
    <name evidence="1" type="ORF">L195_g051989</name>
</gene>
<proteinExistence type="predicted"/>
<evidence type="ECO:0000313" key="2">
    <source>
        <dbReference type="Proteomes" id="UP000236291"/>
    </source>
</evidence>
<organism evidence="1 2">
    <name type="scientific">Trifolium pratense</name>
    <name type="common">Red clover</name>
    <dbReference type="NCBI Taxonomy" id="57577"/>
    <lineage>
        <taxon>Eukaryota</taxon>
        <taxon>Viridiplantae</taxon>
        <taxon>Streptophyta</taxon>
        <taxon>Embryophyta</taxon>
        <taxon>Tracheophyta</taxon>
        <taxon>Spermatophyta</taxon>
        <taxon>Magnoliopsida</taxon>
        <taxon>eudicotyledons</taxon>
        <taxon>Gunneridae</taxon>
        <taxon>Pentapetalae</taxon>
        <taxon>rosids</taxon>
        <taxon>fabids</taxon>
        <taxon>Fabales</taxon>
        <taxon>Fabaceae</taxon>
        <taxon>Papilionoideae</taxon>
        <taxon>50 kb inversion clade</taxon>
        <taxon>NPAAA clade</taxon>
        <taxon>Hologalegina</taxon>
        <taxon>IRL clade</taxon>
        <taxon>Trifolieae</taxon>
        <taxon>Trifolium</taxon>
    </lineage>
</organism>